<evidence type="ECO:0000313" key="2">
    <source>
        <dbReference type="EMBL" id="GFA80920.1"/>
    </source>
</evidence>
<name>A0A699KA06_TANCI</name>
<feature type="region of interest" description="Disordered" evidence="1">
    <location>
        <begin position="39"/>
        <end position="67"/>
    </location>
</feature>
<comment type="caution">
    <text evidence="2">The sequence shown here is derived from an EMBL/GenBank/DDBJ whole genome shotgun (WGS) entry which is preliminary data.</text>
</comment>
<gene>
    <name evidence="2" type="ORF">Tci_652892</name>
</gene>
<feature type="non-terminal residue" evidence="2">
    <location>
        <position position="415"/>
    </location>
</feature>
<protein>
    <submittedName>
        <fullName evidence="2">Uncharacterized protein</fullName>
    </submittedName>
</protein>
<organism evidence="2">
    <name type="scientific">Tanacetum cinerariifolium</name>
    <name type="common">Dalmatian daisy</name>
    <name type="synonym">Chrysanthemum cinerariifolium</name>
    <dbReference type="NCBI Taxonomy" id="118510"/>
    <lineage>
        <taxon>Eukaryota</taxon>
        <taxon>Viridiplantae</taxon>
        <taxon>Streptophyta</taxon>
        <taxon>Embryophyta</taxon>
        <taxon>Tracheophyta</taxon>
        <taxon>Spermatophyta</taxon>
        <taxon>Magnoliopsida</taxon>
        <taxon>eudicotyledons</taxon>
        <taxon>Gunneridae</taxon>
        <taxon>Pentapetalae</taxon>
        <taxon>asterids</taxon>
        <taxon>campanulids</taxon>
        <taxon>Asterales</taxon>
        <taxon>Asteraceae</taxon>
        <taxon>Asteroideae</taxon>
        <taxon>Anthemideae</taxon>
        <taxon>Anthemidinae</taxon>
        <taxon>Tanacetum</taxon>
    </lineage>
</organism>
<dbReference type="AlphaFoldDB" id="A0A699KA06"/>
<accession>A0A699KA06</accession>
<proteinExistence type="predicted"/>
<reference evidence="2" key="1">
    <citation type="journal article" date="2019" name="Sci. Rep.">
        <title>Draft genome of Tanacetum cinerariifolium, the natural source of mosquito coil.</title>
        <authorList>
            <person name="Yamashiro T."/>
            <person name="Shiraishi A."/>
            <person name="Satake H."/>
            <person name="Nakayama K."/>
        </authorList>
    </citation>
    <scope>NUCLEOTIDE SEQUENCE</scope>
</reference>
<sequence length="415" mass="47074">MAQNIDFSGFYQIQTPQYPDVHPPSQEISYEVFQANHSVQNKESLGNPSKEIDVSNSYKEKEERPQNSDIRQLIREECCTEVCEEQKQNIEDTLLELVEICRQKELLCMHDNVDDLIESALNSKLLSINSQCLNKEKQEVKNVVEQPAERGNQIHAVAPILSTKEPEYLPSMGECDVPISENSPIYDDHSEIFSDSKIDDDISSDDDNFEDIEYIEASLSDPEIVSLAEENVVEEENVVHQKEEEVDLKDISQIQDVDLQTRSGTTTHANDSLPEYDSFCFEIEPDQERLINVVNNDISNDSSSDLFLEEVDLFLSDNSIPLGIENFGDDAEGDIHFREELLIDDSILSHESPDSIFEDNPSVPLPPPEPSDAEFDAGEEIPVVVNGKDEIDDYYYVMFIIYFSLLLSAESEDTI</sequence>
<feature type="region of interest" description="Disordered" evidence="1">
    <location>
        <begin position="353"/>
        <end position="376"/>
    </location>
</feature>
<feature type="compositionally biased region" description="Basic and acidic residues" evidence="1">
    <location>
        <begin position="50"/>
        <end position="67"/>
    </location>
</feature>
<evidence type="ECO:0000256" key="1">
    <source>
        <dbReference type="SAM" id="MobiDB-lite"/>
    </source>
</evidence>
<dbReference type="EMBL" id="BKCJ010492116">
    <property type="protein sequence ID" value="GFA80920.1"/>
    <property type="molecule type" value="Genomic_DNA"/>
</dbReference>